<feature type="region of interest" description="Disordered" evidence="4">
    <location>
        <begin position="1622"/>
        <end position="1646"/>
    </location>
</feature>
<feature type="region of interest" description="Disordered" evidence="4">
    <location>
        <begin position="162"/>
        <end position="198"/>
    </location>
</feature>
<dbReference type="SMART" id="SM00249">
    <property type="entry name" value="PHD"/>
    <property type="match status" value="1"/>
</dbReference>
<evidence type="ECO:0000256" key="1">
    <source>
        <dbReference type="ARBA" id="ARBA00022723"/>
    </source>
</evidence>
<dbReference type="InterPro" id="IPR011011">
    <property type="entry name" value="Znf_FYVE_PHD"/>
</dbReference>
<name>A0ABQ7J739_9APIC</name>
<gene>
    <name evidence="6" type="ORF">IE077_003962</name>
</gene>
<dbReference type="InterPro" id="IPR013083">
    <property type="entry name" value="Znf_RING/FYVE/PHD"/>
</dbReference>
<comment type="caution">
    <text evidence="6">The sequence shown here is derived from an EMBL/GenBank/DDBJ whole genome shotgun (WGS) entry which is preliminary data.</text>
</comment>
<dbReference type="Proteomes" id="UP000823046">
    <property type="component" value="Unassembled WGS sequence"/>
</dbReference>
<accession>A0ABQ7J739</accession>
<feature type="compositionally biased region" description="Polar residues" evidence="4">
    <location>
        <begin position="347"/>
        <end position="358"/>
    </location>
</feature>
<keyword evidence="1" id="KW-0479">Metal-binding</keyword>
<feature type="domain" description="Zinc finger PHD-type" evidence="5">
    <location>
        <begin position="798"/>
        <end position="844"/>
    </location>
</feature>
<sequence length="1931" mass="209059">MEVALSRPSTENHRGKRGKLPAKSSTLPKKQRRRSSRLSLAFVTHSPQVNSSSRPKEGNDHSGWPLTSSLKGKNSAASRPRLPPPPPPSPRLFHDPTFGLPHTQASPTSPLRACARSSTVSAPPPVSSTLCPPPPLSSTLCPPPPLSSTLCPPPPLSSTLCPPPPLTVLLPSENQGGGSTRSEEGAMLSPPSSTCPPRRLRIEKHVKEKTMENLPLSTSSLPSDGLLLSGAIKSLSFKKKCKTFSGSKRTNAAAVLSNETVLPISTLSSIVTSSSHPPEDPLISKKKSSRRKRSPPSPQGGPLSISTGSTHISAIKSEILLEGVPSTPLPPPLCVSLIPEDFPTPHSPSATPSQLFSTPSPPHPWGGLTPSSGEISSSRVSTSPGDSPPAVNLSHPLFGNPTFSTVSKALPSLSKSRSSRRFEGRIAPPRGRPRGLGRVYVRRCPPPSPKNLPFSLAWTQGSRLRSILRLSMGEDPSPCSTSSPPSSLSARFLRRYRGIPNMSLFRSTPPLSEGAVSPSISTCMPPPRVALPVEATLKVGRVSSPYQEEAISPIVPSVHTAAASPITSETHVKKENFTQGGPPSKSRSKKKVKEVPFDNGFSSGMVDLIEGVKHAEERGEKSLVKSSLSVQETEIGKMEGGRLLPGLSTDGYSSPLPYTASVTTEAYLQKFQHSQRELDEKLRTFSLLDERCRHFRIPNGKRRKRLTNDELATLEALEMNKMELIALSVVHDQLGHIIVALIDETVEELEEDIVNCEFLSEKAASVQSLKETTRVEGSHIHGRSPLFLPSMFSVYERICFCNQFPFGSIIVCENTECCFGNRFHMACVGLSQLPTKEWWCPGCLHSDEFFPVWNHFLKKKFRRKKNQRVEEAARRDAPFFQDSLESSFPLSLSKQFGGNNPPNCSFPKEEAERVNTEAASKEEIKAYSMGVSTSIAIVKEEKDEKTSTFCEERKPLVFSLSEEMVAETNGSIQTSGAPPLSEFPFVSKFPHFPSASTALSFLPFLPSPYSLPSSPVIVSLTQSPMDASNGDLKRNFDISLKGEQRGAPLFPSSQSTSLAEATMNLASTQASFPLLEGPAHPTSSSQNLAFSFTPQDITDCREVANTAETASTGTLPSLRPSNASETTSLHSLMGLTPYEGNALDASSVKQSATISSFSYSRASHLPSSIGFKDTRSSPVASLSVEGGAPPFMPHSFRGLPRLSQRTTEYGRKDGEDYYPPLFSNPLQSCPALPVASRTHPSAAACAAPLSVFTDASRNTQGAAMQNPSVPVAGWHPYMHSFEAISTPEMALPAYTHPSISLHRPPLPTRPSMAMQPKGLEVASSMYSPKQSFTFESSLQSLYSPRQPRICSPLLSFNHSWNLPPFNDSLEVHSYFGSTAALGGLSLTAALSSDCLDGGETALGEATPGLGRQKASQGLLSTASTACMLSVPFGSFQPAFSSATTTSERQRASVLPPLSTPCFHSHAAIESVALDSATVSHVDSTSTSWKSPPSFLGKGPSFCPPMHFHTLSSSERYPFSIPTFSSVSSPSFSVDMASLGTTYGVAAYETMNWREALPSSLIQEDSHSCGESVPVERATEEVSLHPASPDVHTPEVSRHRSPFPVSIREIDVRYAASTCDSHKSLPKEENSRVMFTSRSQESDDVSVDDDTIPLPFLSFSMEDVPSHATSCYDELLLDTFSALLEEASNRISKEKQERQYLASSNSFRSSPLLPLSAEALMIEDKGKSSVSPPFDNTWRQREAVLHSSGLLYPSTSSSHEMKEKLPSPCDSCASVSRMGATSVCTPVATKSSTLDSLIKYPFVWDTKHVDVTTSDSDIPCCPRPPKRKKATKRSTSRTAAVQNKTGISHPGISWDKTNQAWRVFVPVCKITGKRRFKYFKASKFVTQNEAMEAAIAFQKATQQEEATKNKCHMSDPNVDEAMSTSRQGMQKN</sequence>
<dbReference type="InterPro" id="IPR001965">
    <property type="entry name" value="Znf_PHD"/>
</dbReference>
<feature type="region of interest" description="Disordered" evidence="4">
    <location>
        <begin position="565"/>
        <end position="596"/>
    </location>
</feature>
<feature type="compositionally biased region" description="Pro residues" evidence="4">
    <location>
        <begin position="81"/>
        <end position="90"/>
    </location>
</feature>
<feature type="region of interest" description="Disordered" evidence="4">
    <location>
        <begin position="1904"/>
        <end position="1931"/>
    </location>
</feature>
<feature type="region of interest" description="Disordered" evidence="4">
    <location>
        <begin position="1"/>
        <end position="147"/>
    </location>
</feature>
<feature type="compositionally biased region" description="Polar residues" evidence="4">
    <location>
        <begin position="369"/>
        <end position="385"/>
    </location>
</feature>
<keyword evidence="7" id="KW-1185">Reference proteome</keyword>
<feature type="region of interest" description="Disordered" evidence="4">
    <location>
        <begin position="409"/>
        <end position="439"/>
    </location>
</feature>
<reference evidence="6 7" key="1">
    <citation type="journal article" date="2020" name="bioRxiv">
        <title>Metabolic contributions of an alphaproteobacterial endosymbiont in the apicomplexan Cardiosporidium cionae.</title>
        <authorList>
            <person name="Hunter E.S."/>
            <person name="Paight C.J."/>
            <person name="Lane C.E."/>
        </authorList>
    </citation>
    <scope>NUCLEOTIDE SEQUENCE [LARGE SCALE GENOMIC DNA]</scope>
    <source>
        <strain evidence="6">ESH_2018</strain>
    </source>
</reference>
<organism evidence="6 7">
    <name type="scientific">Cardiosporidium cionae</name>
    <dbReference type="NCBI Taxonomy" id="476202"/>
    <lineage>
        <taxon>Eukaryota</taxon>
        <taxon>Sar</taxon>
        <taxon>Alveolata</taxon>
        <taxon>Apicomplexa</taxon>
        <taxon>Aconoidasida</taxon>
        <taxon>Nephromycida</taxon>
        <taxon>Cardiosporidium</taxon>
    </lineage>
</organism>
<proteinExistence type="predicted"/>
<dbReference type="SUPFAM" id="SSF57903">
    <property type="entry name" value="FYVE/PHD zinc finger"/>
    <property type="match status" value="1"/>
</dbReference>
<dbReference type="Gene3D" id="1.20.5.2050">
    <property type="match status" value="1"/>
</dbReference>
<feature type="compositionally biased region" description="Pro residues" evidence="4">
    <location>
        <begin position="122"/>
        <end position="147"/>
    </location>
</feature>
<dbReference type="EMBL" id="JADAQX010000592">
    <property type="protein sequence ID" value="KAF8819810.1"/>
    <property type="molecule type" value="Genomic_DNA"/>
</dbReference>
<keyword evidence="3" id="KW-0862">Zinc</keyword>
<feature type="region of interest" description="Disordered" evidence="4">
    <location>
        <begin position="270"/>
        <end position="308"/>
    </location>
</feature>
<evidence type="ECO:0000256" key="3">
    <source>
        <dbReference type="ARBA" id="ARBA00022833"/>
    </source>
</evidence>
<feature type="compositionally biased region" description="Polar residues" evidence="4">
    <location>
        <begin position="1921"/>
        <end position="1931"/>
    </location>
</feature>
<feature type="region of interest" description="Disordered" evidence="4">
    <location>
        <begin position="344"/>
        <end position="396"/>
    </location>
</feature>
<feature type="compositionally biased region" description="Basic residues" evidence="4">
    <location>
        <begin position="284"/>
        <end position="294"/>
    </location>
</feature>
<evidence type="ECO:0000256" key="4">
    <source>
        <dbReference type="SAM" id="MobiDB-lite"/>
    </source>
</evidence>
<evidence type="ECO:0000313" key="7">
    <source>
        <dbReference type="Proteomes" id="UP000823046"/>
    </source>
</evidence>
<keyword evidence="2" id="KW-0863">Zinc-finger</keyword>
<evidence type="ECO:0000259" key="5">
    <source>
        <dbReference type="SMART" id="SM00249"/>
    </source>
</evidence>
<protein>
    <recommendedName>
        <fullName evidence="5">Zinc finger PHD-type domain-containing protein</fullName>
    </recommendedName>
</protein>
<evidence type="ECO:0000313" key="6">
    <source>
        <dbReference type="EMBL" id="KAF8819810.1"/>
    </source>
</evidence>
<dbReference type="Gene3D" id="3.30.40.10">
    <property type="entry name" value="Zinc/RING finger domain, C3HC4 (zinc finger)"/>
    <property type="match status" value="1"/>
</dbReference>
<evidence type="ECO:0000256" key="2">
    <source>
        <dbReference type="ARBA" id="ARBA00022771"/>
    </source>
</evidence>